<sequence length="141" mass="15664">MTQTPDSISVSPGQTVTITCTSSADSYSYVAWYQQKPQQPPKLLIYDGSNRQSGIPDRFSGSRSGNVYKLTITGGTEDDEGRYYCQHFYYGSPLTQKIIKIANMIINYQKCAENSADRSSNDTCPSVHYVCVSSICTRNTD</sequence>
<dbReference type="InterPro" id="IPR013106">
    <property type="entry name" value="Ig_V-set"/>
</dbReference>
<dbReference type="OrthoDB" id="8908372at2759"/>
<dbReference type="PROSITE" id="PS50835">
    <property type="entry name" value="IG_LIKE"/>
    <property type="match status" value="1"/>
</dbReference>
<dbReference type="InterPro" id="IPR013783">
    <property type="entry name" value="Ig-like_fold"/>
</dbReference>
<reference evidence="3" key="1">
    <citation type="journal article" date="2017" name="Nat. Commun.">
        <title>The North American bullfrog draft genome provides insight into hormonal regulation of long noncoding RNA.</title>
        <authorList>
            <person name="Hammond S.A."/>
            <person name="Warren R.L."/>
            <person name="Vandervalk B.P."/>
            <person name="Kucuk E."/>
            <person name="Khan H."/>
            <person name="Gibb E.A."/>
            <person name="Pandoh P."/>
            <person name="Kirk H."/>
            <person name="Zhao Y."/>
            <person name="Jones M."/>
            <person name="Mungall A.J."/>
            <person name="Coope R."/>
            <person name="Pleasance S."/>
            <person name="Moore R.A."/>
            <person name="Holt R.A."/>
            <person name="Round J.M."/>
            <person name="Ohora S."/>
            <person name="Walle B.V."/>
            <person name="Veldhoen N."/>
            <person name="Helbing C.C."/>
            <person name="Birol I."/>
        </authorList>
    </citation>
    <scope>NUCLEOTIDE SEQUENCE [LARGE SCALE GENOMIC DNA]</scope>
</reference>
<proteinExistence type="predicted"/>
<dbReference type="InterPro" id="IPR003599">
    <property type="entry name" value="Ig_sub"/>
</dbReference>
<evidence type="ECO:0000313" key="2">
    <source>
        <dbReference type="EMBL" id="PIO12644.1"/>
    </source>
</evidence>
<feature type="non-terminal residue" evidence="2">
    <location>
        <position position="141"/>
    </location>
</feature>
<dbReference type="FunFam" id="2.60.40.10:FF:001230">
    <property type="entry name" value="Immunoglobulin kappa variable 8-16"/>
    <property type="match status" value="1"/>
</dbReference>
<dbReference type="InterPro" id="IPR007110">
    <property type="entry name" value="Ig-like_dom"/>
</dbReference>
<gene>
    <name evidence="2" type="ORF">AB205_0076260</name>
</gene>
<dbReference type="PANTHER" id="PTHR23267">
    <property type="entry name" value="IMMUNOGLOBULIN LIGHT CHAIN"/>
    <property type="match status" value="1"/>
</dbReference>
<organism evidence="2 3">
    <name type="scientific">Aquarana catesbeiana</name>
    <name type="common">American bullfrog</name>
    <name type="synonym">Rana catesbeiana</name>
    <dbReference type="NCBI Taxonomy" id="8400"/>
    <lineage>
        <taxon>Eukaryota</taxon>
        <taxon>Metazoa</taxon>
        <taxon>Chordata</taxon>
        <taxon>Craniata</taxon>
        <taxon>Vertebrata</taxon>
        <taxon>Euteleostomi</taxon>
        <taxon>Amphibia</taxon>
        <taxon>Batrachia</taxon>
        <taxon>Anura</taxon>
        <taxon>Neobatrachia</taxon>
        <taxon>Ranoidea</taxon>
        <taxon>Ranidae</taxon>
        <taxon>Aquarana</taxon>
    </lineage>
</organism>
<dbReference type="Gene3D" id="2.60.40.10">
    <property type="entry name" value="Immunoglobulins"/>
    <property type="match status" value="1"/>
</dbReference>
<accession>A0A2G9QAL4</accession>
<feature type="domain" description="Ig-like" evidence="1">
    <location>
        <begin position="1"/>
        <end position="86"/>
    </location>
</feature>
<evidence type="ECO:0000313" key="3">
    <source>
        <dbReference type="Proteomes" id="UP000228934"/>
    </source>
</evidence>
<dbReference type="Pfam" id="PF07686">
    <property type="entry name" value="V-set"/>
    <property type="match status" value="1"/>
</dbReference>
<dbReference type="Proteomes" id="UP000228934">
    <property type="component" value="Unassembled WGS sequence"/>
</dbReference>
<evidence type="ECO:0000259" key="1">
    <source>
        <dbReference type="PROSITE" id="PS50835"/>
    </source>
</evidence>
<keyword evidence="3" id="KW-1185">Reference proteome</keyword>
<dbReference type="SMART" id="SM00406">
    <property type="entry name" value="IGv"/>
    <property type="match status" value="1"/>
</dbReference>
<dbReference type="InterPro" id="IPR050150">
    <property type="entry name" value="IgV_Light_Chain"/>
</dbReference>
<dbReference type="InterPro" id="IPR036179">
    <property type="entry name" value="Ig-like_dom_sf"/>
</dbReference>
<protein>
    <recommendedName>
        <fullName evidence="1">Ig-like domain-containing protein</fullName>
    </recommendedName>
</protein>
<dbReference type="SMART" id="SM00409">
    <property type="entry name" value="IG"/>
    <property type="match status" value="1"/>
</dbReference>
<dbReference type="AlphaFoldDB" id="A0A2G9QAL4"/>
<name>A0A2G9QAL4_AQUCT</name>
<dbReference type="EMBL" id="KZ060209">
    <property type="protein sequence ID" value="PIO12644.1"/>
    <property type="molecule type" value="Genomic_DNA"/>
</dbReference>
<dbReference type="SUPFAM" id="SSF48726">
    <property type="entry name" value="Immunoglobulin"/>
    <property type="match status" value="1"/>
</dbReference>